<dbReference type="AlphaFoldDB" id="A0AAV2TV99"/>
<dbReference type="Proteomes" id="UP001497525">
    <property type="component" value="Unassembled WGS sequence"/>
</dbReference>
<feature type="compositionally biased region" description="Basic and acidic residues" evidence="1">
    <location>
        <begin position="41"/>
        <end position="50"/>
    </location>
</feature>
<feature type="non-terminal residue" evidence="2">
    <location>
        <position position="123"/>
    </location>
</feature>
<dbReference type="EMBL" id="CAXLJL010000703">
    <property type="protein sequence ID" value="CAL5140119.1"/>
    <property type="molecule type" value="Genomic_DNA"/>
</dbReference>
<feature type="region of interest" description="Disordered" evidence="1">
    <location>
        <begin position="1"/>
        <end position="57"/>
    </location>
</feature>
<evidence type="ECO:0000313" key="3">
    <source>
        <dbReference type="Proteomes" id="UP001497525"/>
    </source>
</evidence>
<comment type="caution">
    <text evidence="2">The sequence shown here is derived from an EMBL/GenBank/DDBJ whole genome shotgun (WGS) entry which is preliminary data.</text>
</comment>
<name>A0AAV2TV99_CALDB</name>
<reference evidence="2" key="1">
    <citation type="submission" date="2024-06" db="EMBL/GenBank/DDBJ databases">
        <authorList>
            <person name="Liu X."/>
            <person name="Lenzi L."/>
            <person name="Haldenby T S."/>
            <person name="Uol C."/>
        </authorList>
    </citation>
    <scope>NUCLEOTIDE SEQUENCE</scope>
</reference>
<feature type="non-terminal residue" evidence="2">
    <location>
        <position position="1"/>
    </location>
</feature>
<accession>A0AAV2TV99</accession>
<gene>
    <name evidence="2" type="ORF">CDAUBV1_LOCUS15302</name>
</gene>
<sequence length="123" mass="13514">MTSTRKPFPPSSYGETPRGSLSPKSLRGYQPGSCSNLPHETGLDTHERMSPKRALPSKVAQRLADALEKHSDQLLSPQNLLFWRALLICAHSDGFWSACNLRGGTKFPRAIFTVPPVTTKAPL</sequence>
<organism evidence="2 3">
    <name type="scientific">Calicophoron daubneyi</name>
    <name type="common">Rumen fluke</name>
    <name type="synonym">Paramphistomum daubneyi</name>
    <dbReference type="NCBI Taxonomy" id="300641"/>
    <lineage>
        <taxon>Eukaryota</taxon>
        <taxon>Metazoa</taxon>
        <taxon>Spiralia</taxon>
        <taxon>Lophotrochozoa</taxon>
        <taxon>Platyhelminthes</taxon>
        <taxon>Trematoda</taxon>
        <taxon>Digenea</taxon>
        <taxon>Plagiorchiida</taxon>
        <taxon>Pronocephalata</taxon>
        <taxon>Paramphistomoidea</taxon>
        <taxon>Paramphistomidae</taxon>
        <taxon>Calicophoron</taxon>
    </lineage>
</organism>
<evidence type="ECO:0000313" key="2">
    <source>
        <dbReference type="EMBL" id="CAL5140119.1"/>
    </source>
</evidence>
<protein>
    <submittedName>
        <fullName evidence="2">Uncharacterized protein</fullName>
    </submittedName>
</protein>
<evidence type="ECO:0000256" key="1">
    <source>
        <dbReference type="SAM" id="MobiDB-lite"/>
    </source>
</evidence>
<proteinExistence type="predicted"/>